<dbReference type="EMBL" id="JTDK01000012">
    <property type="protein sequence ID" value="KHK96865.1"/>
    <property type="molecule type" value="Genomic_DNA"/>
</dbReference>
<feature type="transmembrane region" description="Helical" evidence="12">
    <location>
        <begin position="108"/>
        <end position="128"/>
    </location>
</feature>
<evidence type="ECO:0000313" key="14">
    <source>
        <dbReference type="Proteomes" id="UP000031030"/>
    </source>
</evidence>
<dbReference type="Pfam" id="PF02628">
    <property type="entry name" value="COX15-CtaA"/>
    <property type="match status" value="1"/>
</dbReference>
<accession>A0A0B2A085</accession>
<evidence type="ECO:0000256" key="1">
    <source>
        <dbReference type="ARBA" id="ARBA00004141"/>
    </source>
</evidence>
<comment type="subcellular location">
    <subcellularLocation>
        <location evidence="1">Membrane</location>
        <topology evidence="1">Multi-pass membrane protein</topology>
    </subcellularLocation>
</comment>
<evidence type="ECO:0000313" key="13">
    <source>
        <dbReference type="EMBL" id="KHK96865.1"/>
    </source>
</evidence>
<dbReference type="InterPro" id="IPR003780">
    <property type="entry name" value="COX15/CtaA_fam"/>
</dbReference>
<keyword evidence="9 12" id="KW-0472">Membrane</keyword>
<evidence type="ECO:0000256" key="5">
    <source>
        <dbReference type="ARBA" id="ARBA00022989"/>
    </source>
</evidence>
<keyword evidence="3 12" id="KW-0812">Transmembrane</keyword>
<protein>
    <submittedName>
        <fullName evidence="13">Cytochrome oxidase assembly protein</fullName>
    </submittedName>
</protein>
<reference evidence="13 14" key="1">
    <citation type="submission" date="2014-11" db="EMBL/GenBank/DDBJ databases">
        <title>Genome sequence of Microbacterium mangrovi MUSC 115(T).</title>
        <authorList>
            <person name="Lee L.-H."/>
        </authorList>
    </citation>
    <scope>NUCLEOTIDE SEQUENCE [LARGE SCALE GENOMIC DNA]</scope>
    <source>
        <strain evidence="13 14">MUSC 115</strain>
    </source>
</reference>
<dbReference type="PANTHER" id="PTHR35457">
    <property type="entry name" value="HEME A SYNTHASE"/>
    <property type="match status" value="1"/>
</dbReference>
<keyword evidence="7" id="KW-0408">Iron</keyword>
<evidence type="ECO:0000256" key="2">
    <source>
        <dbReference type="ARBA" id="ARBA00022475"/>
    </source>
</evidence>
<keyword evidence="14" id="KW-1185">Reference proteome</keyword>
<evidence type="ECO:0000256" key="4">
    <source>
        <dbReference type="ARBA" id="ARBA00022723"/>
    </source>
</evidence>
<dbReference type="AlphaFoldDB" id="A0A0B2A085"/>
<dbReference type="InterPro" id="IPR050450">
    <property type="entry name" value="COX15/CtaA_HemeA_synthase"/>
</dbReference>
<comment type="caution">
    <text evidence="13">The sequence shown here is derived from an EMBL/GenBank/DDBJ whole genome shotgun (WGS) entry which is preliminary data.</text>
</comment>
<keyword evidence="8" id="KW-0350">Heme biosynthesis</keyword>
<keyword evidence="6" id="KW-0560">Oxidoreductase</keyword>
<proteinExistence type="predicted"/>
<name>A0A0B2A085_9MICO</name>
<evidence type="ECO:0000256" key="11">
    <source>
        <dbReference type="ARBA" id="ARBA00023444"/>
    </source>
</evidence>
<comment type="pathway">
    <text evidence="11">Porphyrin-containing compound metabolism.</text>
</comment>
<feature type="transmembrane region" description="Helical" evidence="12">
    <location>
        <begin position="140"/>
        <end position="162"/>
    </location>
</feature>
<evidence type="ECO:0000256" key="6">
    <source>
        <dbReference type="ARBA" id="ARBA00023002"/>
    </source>
</evidence>
<evidence type="ECO:0000256" key="12">
    <source>
        <dbReference type="SAM" id="Phobius"/>
    </source>
</evidence>
<evidence type="ECO:0000256" key="8">
    <source>
        <dbReference type="ARBA" id="ARBA00023133"/>
    </source>
</evidence>
<feature type="transmembrane region" description="Helical" evidence="12">
    <location>
        <begin position="249"/>
        <end position="267"/>
    </location>
</feature>
<dbReference type="STRING" id="1348253.LK09_13510"/>
<dbReference type="RefSeq" id="WP_039400406.1">
    <property type="nucleotide sequence ID" value="NZ_JTDK01000012.1"/>
</dbReference>
<gene>
    <name evidence="13" type="ORF">LK09_13510</name>
</gene>
<evidence type="ECO:0000256" key="9">
    <source>
        <dbReference type="ARBA" id="ARBA00023136"/>
    </source>
</evidence>
<dbReference type="OrthoDB" id="5241540at2"/>
<dbReference type="GO" id="GO:0006784">
    <property type="term" value="P:heme A biosynthetic process"/>
    <property type="evidence" value="ECO:0007669"/>
    <property type="project" value="InterPro"/>
</dbReference>
<evidence type="ECO:0000256" key="7">
    <source>
        <dbReference type="ARBA" id="ARBA00023004"/>
    </source>
</evidence>
<evidence type="ECO:0000256" key="10">
    <source>
        <dbReference type="ARBA" id="ARBA00023157"/>
    </source>
</evidence>
<feature type="transmembrane region" description="Helical" evidence="12">
    <location>
        <begin position="174"/>
        <end position="194"/>
    </location>
</feature>
<feature type="transmembrane region" description="Helical" evidence="12">
    <location>
        <begin position="224"/>
        <end position="242"/>
    </location>
</feature>
<dbReference type="PANTHER" id="PTHR35457:SF1">
    <property type="entry name" value="HEME A SYNTHASE"/>
    <property type="match status" value="1"/>
</dbReference>
<sequence length="315" mass="33729">MSAEAPATTPEKRRILPDRVTTAVRVFAWLSFIAEVMIVGTGGAVRLTDSGLGCGWPLCTPDSLAPTPAMGIHSFIEFGNRMMSGVVGILALVLLILVWRMRKTRRDLWWLAFIVVLGVLAQAIVGGLSVRLELNGGLVAFHYLASITLVAVAAAFLARMDFTGAPRALAVPRWFAITTHVTSLVLVVVLILGVTTTANGPHSGDPNVVRQGFDVTILEHLHATPAYVLFALTLLLTIVSMVQHLPIRRWLMTLLGIELVQIAIGLYQSRTDLPPLSVGVHMVIAALLVATMVAVVTRLKTEEAAAAAPAVTQNA</sequence>
<keyword evidence="5 12" id="KW-1133">Transmembrane helix</keyword>
<feature type="transmembrane region" description="Helical" evidence="12">
    <location>
        <begin position="82"/>
        <end position="101"/>
    </location>
</feature>
<keyword evidence="4" id="KW-0479">Metal-binding</keyword>
<keyword evidence="10" id="KW-1015">Disulfide bond</keyword>
<dbReference type="GO" id="GO:0016491">
    <property type="term" value="F:oxidoreductase activity"/>
    <property type="evidence" value="ECO:0007669"/>
    <property type="project" value="UniProtKB-KW"/>
</dbReference>
<organism evidence="13 14">
    <name type="scientific">Microbacterium mangrovi</name>
    <dbReference type="NCBI Taxonomy" id="1348253"/>
    <lineage>
        <taxon>Bacteria</taxon>
        <taxon>Bacillati</taxon>
        <taxon>Actinomycetota</taxon>
        <taxon>Actinomycetes</taxon>
        <taxon>Micrococcales</taxon>
        <taxon>Microbacteriaceae</taxon>
        <taxon>Microbacterium</taxon>
    </lineage>
</organism>
<feature type="transmembrane region" description="Helical" evidence="12">
    <location>
        <begin position="22"/>
        <end position="45"/>
    </location>
</feature>
<dbReference type="GO" id="GO:0046872">
    <property type="term" value="F:metal ion binding"/>
    <property type="evidence" value="ECO:0007669"/>
    <property type="project" value="UniProtKB-KW"/>
</dbReference>
<dbReference type="Proteomes" id="UP000031030">
    <property type="component" value="Unassembled WGS sequence"/>
</dbReference>
<feature type="transmembrane region" description="Helical" evidence="12">
    <location>
        <begin position="273"/>
        <end position="296"/>
    </location>
</feature>
<keyword evidence="2" id="KW-1003">Cell membrane</keyword>
<evidence type="ECO:0000256" key="3">
    <source>
        <dbReference type="ARBA" id="ARBA00022692"/>
    </source>
</evidence>
<dbReference type="GO" id="GO:0016020">
    <property type="term" value="C:membrane"/>
    <property type="evidence" value="ECO:0007669"/>
    <property type="project" value="UniProtKB-SubCell"/>
</dbReference>